<feature type="compositionally biased region" description="Polar residues" evidence="1">
    <location>
        <begin position="685"/>
        <end position="715"/>
    </location>
</feature>
<keyword evidence="3" id="KW-1185">Reference proteome</keyword>
<feature type="compositionally biased region" description="Low complexity" evidence="1">
    <location>
        <begin position="572"/>
        <end position="583"/>
    </location>
</feature>
<protein>
    <submittedName>
        <fullName evidence="2">Uncharacterized protein</fullName>
    </submittedName>
</protein>
<dbReference type="AlphaFoldDB" id="A0A2U1QDA7"/>
<dbReference type="Proteomes" id="UP000245207">
    <property type="component" value="Unassembled WGS sequence"/>
</dbReference>
<dbReference type="OrthoDB" id="1931260at2759"/>
<feature type="compositionally biased region" description="Polar residues" evidence="1">
    <location>
        <begin position="550"/>
        <end position="564"/>
    </location>
</feature>
<evidence type="ECO:0000256" key="1">
    <source>
        <dbReference type="SAM" id="MobiDB-lite"/>
    </source>
</evidence>
<name>A0A2U1QDA7_ARTAN</name>
<dbReference type="EMBL" id="PKPP01000208">
    <property type="protein sequence ID" value="PWA95962.1"/>
    <property type="molecule type" value="Genomic_DNA"/>
</dbReference>
<dbReference type="GO" id="GO:0008017">
    <property type="term" value="F:microtubule binding"/>
    <property type="evidence" value="ECO:0007669"/>
    <property type="project" value="InterPro"/>
</dbReference>
<feature type="compositionally biased region" description="Polar residues" evidence="1">
    <location>
        <begin position="807"/>
        <end position="830"/>
    </location>
</feature>
<dbReference type="InterPro" id="IPR045882">
    <property type="entry name" value="GPT1/2"/>
</dbReference>
<feature type="compositionally biased region" description="Polar residues" evidence="1">
    <location>
        <begin position="525"/>
        <end position="537"/>
    </location>
</feature>
<feature type="compositionally biased region" description="Polar residues" evidence="1">
    <location>
        <begin position="584"/>
        <end position="593"/>
    </location>
</feature>
<dbReference type="STRING" id="35608.A0A2U1QDA7"/>
<evidence type="ECO:0000313" key="3">
    <source>
        <dbReference type="Proteomes" id="UP000245207"/>
    </source>
</evidence>
<comment type="caution">
    <text evidence="2">The sequence shown here is derived from an EMBL/GenBank/DDBJ whole genome shotgun (WGS) entry which is preliminary data.</text>
</comment>
<feature type="compositionally biased region" description="Low complexity" evidence="1">
    <location>
        <begin position="629"/>
        <end position="665"/>
    </location>
</feature>
<gene>
    <name evidence="2" type="ORF">CTI12_AA044470</name>
</gene>
<proteinExistence type="predicted"/>
<dbReference type="PANTHER" id="PTHR33737:SF2">
    <property type="entry name" value="OS12G0102700 PROTEIN"/>
    <property type="match status" value="1"/>
</dbReference>
<feature type="compositionally biased region" description="Low complexity" evidence="1">
    <location>
        <begin position="431"/>
        <end position="446"/>
    </location>
</feature>
<feature type="compositionally biased region" description="Polar residues" evidence="1">
    <location>
        <begin position="603"/>
        <end position="612"/>
    </location>
</feature>
<sequence length="842" mass="89444">MMRSLRAMESKLARGLMLYVISIHNLGEDIKEPELLNMEENAVNDLEVNTLSAANNVALSQSTDLLNHNGVVGTDFNRSASEVIKEMPKLPELEEGAMKDPETNISVADNDVALCQGDDLLITVSSSSTLYDNQSSGEDIKEPELLNMEVNAGNDLEVNTLTAASDVALSQSTDLLNHSGVVGTDFNRSACEVIKEMPKLPELEEGAVKDPETNILVANNDVALCQGDDLMITVSSSSTLSDIQSSGEDTEKMPIVLETEDNAGKDLEMHQLEAAKNAGLSQSQDVLITISSFPSTLSEQQSSGHGNETSSELIGAVEIDADKPGSEETLEMPKLLVTPEPEKSGKNVKFNLRKSLAWDSAFFTSDGVLDADELSTMMEGGVNNARHQLPGIEEEVYRSMDSISTLESDNLSLECLEAELFEDIRASIQKSNRSSSNLNNSSIKVSSGKKDSQAKVISSSKKVDTDSGKRPAARMKHTTSSIPQPKIVSRVNSSSTLTLTKRASLSANHAKKDQDIARQPHVIQKGTQAARATTQGSKLIGPHRGVPKPSLSSKASPMGSSTALKTEPTRPSSSHSNSSSCSSGTDVKSSTTLSRKKIDSKSSKLTNTTVPKTPSRVIMKNKPQPPANSRVSSHSVLSTVSSSISPASSISEWSSESSSSTTNNNRRSELRGSTDTIVSYRSLDNDASGQSASNILPTGRISNQNGNQPISQSGSLARPPCVQPTGLRMPSPKIGFFDGGKSGARTPNGGNIRPQSKLPTGIPKIGATHSNPIISNGVKSGKIPPPKTGAAHTIMKPNPQKAAPKPSQEQPKTKSSLVTSDASNTVSDGSRTPFAVKNSEAY</sequence>
<feature type="compositionally biased region" description="Polar residues" evidence="1">
    <location>
        <begin position="768"/>
        <end position="778"/>
    </location>
</feature>
<evidence type="ECO:0000313" key="2">
    <source>
        <dbReference type="EMBL" id="PWA95962.1"/>
    </source>
</evidence>
<reference evidence="2 3" key="1">
    <citation type="journal article" date="2018" name="Mol. Plant">
        <title>The genome of Artemisia annua provides insight into the evolution of Asteraceae family and artemisinin biosynthesis.</title>
        <authorList>
            <person name="Shen Q."/>
            <person name="Zhang L."/>
            <person name="Liao Z."/>
            <person name="Wang S."/>
            <person name="Yan T."/>
            <person name="Shi P."/>
            <person name="Liu M."/>
            <person name="Fu X."/>
            <person name="Pan Q."/>
            <person name="Wang Y."/>
            <person name="Lv Z."/>
            <person name="Lu X."/>
            <person name="Zhang F."/>
            <person name="Jiang W."/>
            <person name="Ma Y."/>
            <person name="Chen M."/>
            <person name="Hao X."/>
            <person name="Li L."/>
            <person name="Tang Y."/>
            <person name="Lv G."/>
            <person name="Zhou Y."/>
            <person name="Sun X."/>
            <person name="Brodelius P.E."/>
            <person name="Rose J.K.C."/>
            <person name="Tang K."/>
        </authorList>
    </citation>
    <scope>NUCLEOTIDE SEQUENCE [LARGE SCALE GENOMIC DNA]</scope>
    <source>
        <strain evidence="3">cv. Huhao1</strain>
        <tissue evidence="2">Leaf</tissue>
    </source>
</reference>
<dbReference type="PANTHER" id="PTHR33737">
    <property type="entry name" value="OS05G0121800 PROTEIN"/>
    <property type="match status" value="1"/>
</dbReference>
<organism evidence="2 3">
    <name type="scientific">Artemisia annua</name>
    <name type="common">Sweet wormwood</name>
    <dbReference type="NCBI Taxonomy" id="35608"/>
    <lineage>
        <taxon>Eukaryota</taxon>
        <taxon>Viridiplantae</taxon>
        <taxon>Streptophyta</taxon>
        <taxon>Embryophyta</taxon>
        <taxon>Tracheophyta</taxon>
        <taxon>Spermatophyta</taxon>
        <taxon>Magnoliopsida</taxon>
        <taxon>eudicotyledons</taxon>
        <taxon>Gunneridae</taxon>
        <taxon>Pentapetalae</taxon>
        <taxon>asterids</taxon>
        <taxon>campanulids</taxon>
        <taxon>Asterales</taxon>
        <taxon>Asteraceae</taxon>
        <taxon>Asteroideae</taxon>
        <taxon>Anthemideae</taxon>
        <taxon>Artemisiinae</taxon>
        <taxon>Artemisia</taxon>
    </lineage>
</organism>
<feature type="region of interest" description="Disordered" evidence="1">
    <location>
        <begin position="430"/>
        <end position="842"/>
    </location>
</feature>
<accession>A0A2U1QDA7</accession>
<feature type="compositionally biased region" description="Polar residues" evidence="1">
    <location>
        <begin position="490"/>
        <end position="507"/>
    </location>
</feature>